<dbReference type="EMBL" id="CP036434">
    <property type="protein sequence ID" value="QDV08623.1"/>
    <property type="molecule type" value="Genomic_DNA"/>
</dbReference>
<sequence length="80" mass="8704">MGALDVILSGLSWEEVAGDSGVRDEARSGSAGRRERRRSGAPPLAFLWIEGHYEGQIGTRIRELATSFASVSAFSPRRLE</sequence>
<accession>A0A518EX05</accession>
<dbReference type="AlphaFoldDB" id="A0A518EX05"/>
<organism evidence="2 3">
    <name type="scientific">Saltatorellus ferox</name>
    <dbReference type="NCBI Taxonomy" id="2528018"/>
    <lineage>
        <taxon>Bacteria</taxon>
        <taxon>Pseudomonadati</taxon>
        <taxon>Planctomycetota</taxon>
        <taxon>Planctomycetia</taxon>
        <taxon>Planctomycetia incertae sedis</taxon>
        <taxon>Saltatorellus</taxon>
    </lineage>
</organism>
<protein>
    <submittedName>
        <fullName evidence="2">Uncharacterized protein</fullName>
    </submittedName>
</protein>
<feature type="region of interest" description="Disordered" evidence="1">
    <location>
        <begin position="19"/>
        <end position="39"/>
    </location>
</feature>
<evidence type="ECO:0000256" key="1">
    <source>
        <dbReference type="SAM" id="MobiDB-lite"/>
    </source>
</evidence>
<gene>
    <name evidence="2" type="ORF">Poly30_41760</name>
</gene>
<dbReference type="Proteomes" id="UP000320390">
    <property type="component" value="Chromosome"/>
</dbReference>
<reference evidence="2 3" key="1">
    <citation type="submission" date="2019-02" db="EMBL/GenBank/DDBJ databases">
        <title>Deep-cultivation of Planctomycetes and their phenomic and genomic characterization uncovers novel biology.</title>
        <authorList>
            <person name="Wiegand S."/>
            <person name="Jogler M."/>
            <person name="Boedeker C."/>
            <person name="Pinto D."/>
            <person name="Vollmers J."/>
            <person name="Rivas-Marin E."/>
            <person name="Kohn T."/>
            <person name="Peeters S.H."/>
            <person name="Heuer A."/>
            <person name="Rast P."/>
            <person name="Oberbeckmann S."/>
            <person name="Bunk B."/>
            <person name="Jeske O."/>
            <person name="Meyerdierks A."/>
            <person name="Storesund J.E."/>
            <person name="Kallscheuer N."/>
            <person name="Luecker S."/>
            <person name="Lage O.M."/>
            <person name="Pohl T."/>
            <person name="Merkel B.J."/>
            <person name="Hornburger P."/>
            <person name="Mueller R.-W."/>
            <person name="Bruemmer F."/>
            <person name="Labrenz M."/>
            <person name="Spormann A.M."/>
            <person name="Op den Camp H."/>
            <person name="Overmann J."/>
            <person name="Amann R."/>
            <person name="Jetten M.S.M."/>
            <person name="Mascher T."/>
            <person name="Medema M.H."/>
            <person name="Devos D.P."/>
            <person name="Kaster A.-K."/>
            <person name="Ovreas L."/>
            <person name="Rohde M."/>
            <person name="Galperin M.Y."/>
            <person name="Jogler C."/>
        </authorList>
    </citation>
    <scope>NUCLEOTIDE SEQUENCE [LARGE SCALE GENOMIC DNA]</scope>
    <source>
        <strain evidence="2 3">Poly30</strain>
    </source>
</reference>
<evidence type="ECO:0000313" key="3">
    <source>
        <dbReference type="Proteomes" id="UP000320390"/>
    </source>
</evidence>
<evidence type="ECO:0000313" key="2">
    <source>
        <dbReference type="EMBL" id="QDV08623.1"/>
    </source>
</evidence>
<proteinExistence type="predicted"/>
<name>A0A518EX05_9BACT</name>
<keyword evidence="3" id="KW-1185">Reference proteome</keyword>